<sequence length="297" mass="33666">MDTVKYEIFLKVLEHRSFSKAANELGYTQSAVSHSISTLEKSFGFKLLNRENNDISLTRAGIDVLPHIRNIVDAQNTLDFTLTSYHEFESGTLCIATIPSLAIQCFPDLLRQFNLQYPKIHIVIIDGNYEEVEEMLAGGRVDFGFSSVSAELPFKTIPLFRESLQAILPCGHPLTEKEALSLHDLESEVFIMPGEGPNHQVGQLIRKYQLKLNVVYSVSDDNLTVSMIAQNLGVSILPEMSFKKYLNLPFTAKPLIEEPFREIRIIYNDLNSISPISRAFITFAQNYFRQFPDSRPV</sequence>
<dbReference type="Pfam" id="PF03466">
    <property type="entry name" value="LysR_substrate"/>
    <property type="match status" value="1"/>
</dbReference>
<organism evidence="6 7">
    <name type="scientific">Faecalicatena contorta</name>
    <dbReference type="NCBI Taxonomy" id="39482"/>
    <lineage>
        <taxon>Bacteria</taxon>
        <taxon>Bacillati</taxon>
        <taxon>Bacillota</taxon>
        <taxon>Clostridia</taxon>
        <taxon>Lachnospirales</taxon>
        <taxon>Lachnospiraceae</taxon>
        <taxon>Faecalicatena</taxon>
    </lineage>
</organism>
<dbReference type="PROSITE" id="PS50931">
    <property type="entry name" value="HTH_LYSR"/>
    <property type="match status" value="1"/>
</dbReference>
<accession>A0A173ZJA8</accession>
<comment type="similarity">
    <text evidence="1">Belongs to the LysR transcriptional regulatory family.</text>
</comment>
<gene>
    <name evidence="6" type="primary">gltC</name>
    <name evidence="6" type="ORF">ERS852491_00441</name>
</gene>
<dbReference type="InterPro" id="IPR036390">
    <property type="entry name" value="WH_DNA-bd_sf"/>
</dbReference>
<dbReference type="GO" id="GO:0003677">
    <property type="term" value="F:DNA binding"/>
    <property type="evidence" value="ECO:0007669"/>
    <property type="project" value="UniProtKB-KW"/>
</dbReference>
<evidence type="ECO:0000313" key="6">
    <source>
        <dbReference type="EMBL" id="CUN75566.1"/>
    </source>
</evidence>
<evidence type="ECO:0000256" key="1">
    <source>
        <dbReference type="ARBA" id="ARBA00009437"/>
    </source>
</evidence>
<evidence type="ECO:0000256" key="2">
    <source>
        <dbReference type="ARBA" id="ARBA00023015"/>
    </source>
</evidence>
<feature type="domain" description="HTH lysR-type" evidence="5">
    <location>
        <begin position="1"/>
        <end position="58"/>
    </location>
</feature>
<keyword evidence="2" id="KW-0805">Transcription regulation</keyword>
<dbReference type="Gene3D" id="3.40.190.290">
    <property type="match status" value="1"/>
</dbReference>
<reference evidence="6 7" key="1">
    <citation type="submission" date="2015-09" db="EMBL/GenBank/DDBJ databases">
        <authorList>
            <consortium name="Pathogen Informatics"/>
        </authorList>
    </citation>
    <scope>NUCLEOTIDE SEQUENCE [LARGE SCALE GENOMIC DNA]</scope>
    <source>
        <strain evidence="6 7">2789STDY5834876</strain>
    </source>
</reference>
<keyword evidence="3" id="KW-0238">DNA-binding</keyword>
<dbReference type="PANTHER" id="PTHR30419:SF24">
    <property type="entry name" value="HTH-TYPE TRANSCRIPTIONAL REGULATOR CZCR"/>
    <property type="match status" value="1"/>
</dbReference>
<dbReference type="GO" id="GO:0005829">
    <property type="term" value="C:cytosol"/>
    <property type="evidence" value="ECO:0007669"/>
    <property type="project" value="TreeGrafter"/>
</dbReference>
<evidence type="ECO:0000256" key="3">
    <source>
        <dbReference type="ARBA" id="ARBA00023125"/>
    </source>
</evidence>
<dbReference type="InterPro" id="IPR050950">
    <property type="entry name" value="HTH-type_LysR_regulators"/>
</dbReference>
<name>A0A173ZJA8_9FIRM</name>
<dbReference type="PANTHER" id="PTHR30419">
    <property type="entry name" value="HTH-TYPE TRANSCRIPTIONAL REGULATOR YBHD"/>
    <property type="match status" value="1"/>
</dbReference>
<evidence type="ECO:0000256" key="4">
    <source>
        <dbReference type="ARBA" id="ARBA00023163"/>
    </source>
</evidence>
<dbReference type="SUPFAM" id="SSF46785">
    <property type="entry name" value="Winged helix' DNA-binding domain"/>
    <property type="match status" value="1"/>
</dbReference>
<keyword evidence="4" id="KW-0804">Transcription</keyword>
<dbReference type="GO" id="GO:0003700">
    <property type="term" value="F:DNA-binding transcription factor activity"/>
    <property type="evidence" value="ECO:0007669"/>
    <property type="project" value="InterPro"/>
</dbReference>
<dbReference type="PRINTS" id="PR00039">
    <property type="entry name" value="HTHLYSR"/>
</dbReference>
<dbReference type="InterPro" id="IPR005119">
    <property type="entry name" value="LysR_subst-bd"/>
</dbReference>
<dbReference type="InterPro" id="IPR036388">
    <property type="entry name" value="WH-like_DNA-bd_sf"/>
</dbReference>
<evidence type="ECO:0000259" key="5">
    <source>
        <dbReference type="PROSITE" id="PS50931"/>
    </source>
</evidence>
<dbReference type="EMBL" id="CYZU01000002">
    <property type="protein sequence ID" value="CUN75566.1"/>
    <property type="molecule type" value="Genomic_DNA"/>
</dbReference>
<dbReference type="STRING" id="39482.ERS852491_00441"/>
<dbReference type="SUPFAM" id="SSF53850">
    <property type="entry name" value="Periplasmic binding protein-like II"/>
    <property type="match status" value="1"/>
</dbReference>
<dbReference type="AlphaFoldDB" id="A0A173ZJA8"/>
<dbReference type="InterPro" id="IPR000847">
    <property type="entry name" value="LysR_HTH_N"/>
</dbReference>
<protein>
    <submittedName>
        <fullName evidence="6">HTH-type transcriptional regulator gltC</fullName>
    </submittedName>
</protein>
<dbReference type="CDD" id="cd05466">
    <property type="entry name" value="PBP2_LTTR_substrate"/>
    <property type="match status" value="1"/>
</dbReference>
<dbReference type="Proteomes" id="UP000095544">
    <property type="component" value="Unassembled WGS sequence"/>
</dbReference>
<dbReference type="Pfam" id="PF00126">
    <property type="entry name" value="HTH_1"/>
    <property type="match status" value="1"/>
</dbReference>
<evidence type="ECO:0000313" key="7">
    <source>
        <dbReference type="Proteomes" id="UP000095544"/>
    </source>
</evidence>
<dbReference type="Gene3D" id="1.10.10.10">
    <property type="entry name" value="Winged helix-like DNA-binding domain superfamily/Winged helix DNA-binding domain"/>
    <property type="match status" value="1"/>
</dbReference>
<dbReference type="FunFam" id="1.10.10.10:FF:000001">
    <property type="entry name" value="LysR family transcriptional regulator"/>
    <property type="match status" value="1"/>
</dbReference>
<dbReference type="RefSeq" id="WP_050639668.1">
    <property type="nucleotide sequence ID" value="NZ_BAAACT010000187.1"/>
</dbReference>
<dbReference type="OrthoDB" id="119203at2"/>
<proteinExistence type="inferred from homology"/>